<evidence type="ECO:0000313" key="5">
    <source>
        <dbReference type="Proteomes" id="UP001249020"/>
    </source>
</evidence>
<feature type="domain" description="Beta-lactamase-related" evidence="2">
    <location>
        <begin position="58"/>
        <end position="381"/>
    </location>
</feature>
<keyword evidence="4" id="KW-0378">Hydrolase</keyword>
<dbReference type="InterPro" id="IPR012338">
    <property type="entry name" value="Beta-lactam/transpept-like"/>
</dbReference>
<reference evidence="4 5" key="1">
    <citation type="submission" date="2023-09" db="EMBL/GenBank/DDBJ databases">
        <authorList>
            <person name="Rey-Velasco X."/>
        </authorList>
    </citation>
    <scope>NUCLEOTIDE SEQUENCE [LARGE SCALE GENOMIC DNA]</scope>
    <source>
        <strain evidence="4 5">W409</strain>
    </source>
</reference>
<dbReference type="PANTHER" id="PTHR46825">
    <property type="entry name" value="D-ALANYL-D-ALANINE-CARBOXYPEPTIDASE/ENDOPEPTIDASE AMPH"/>
    <property type="match status" value="1"/>
</dbReference>
<feature type="signal peptide" evidence="1">
    <location>
        <begin position="1"/>
        <end position="23"/>
    </location>
</feature>
<dbReference type="Pfam" id="PF00144">
    <property type="entry name" value="Beta-lactamase"/>
    <property type="match status" value="1"/>
</dbReference>
<evidence type="ECO:0000313" key="4">
    <source>
        <dbReference type="EMBL" id="MDT0582601.1"/>
    </source>
</evidence>
<dbReference type="Pfam" id="PF11954">
    <property type="entry name" value="DUF3471"/>
    <property type="match status" value="1"/>
</dbReference>
<feature type="chain" id="PRO_5043634065" evidence="1">
    <location>
        <begin position="24"/>
        <end position="548"/>
    </location>
</feature>
<dbReference type="InterPro" id="IPR001466">
    <property type="entry name" value="Beta-lactam-related"/>
</dbReference>
<proteinExistence type="predicted"/>
<gene>
    <name evidence="4" type="ORF">RM544_08615</name>
</gene>
<dbReference type="EMBL" id="JAVRIE010000003">
    <property type="protein sequence ID" value="MDT0582601.1"/>
    <property type="molecule type" value="Genomic_DNA"/>
</dbReference>
<dbReference type="AlphaFoldDB" id="A0AAW8QZY4"/>
<evidence type="ECO:0000259" key="3">
    <source>
        <dbReference type="Pfam" id="PF11954"/>
    </source>
</evidence>
<evidence type="ECO:0000259" key="2">
    <source>
        <dbReference type="Pfam" id="PF00144"/>
    </source>
</evidence>
<dbReference type="RefSeq" id="WP_311361384.1">
    <property type="nucleotide sequence ID" value="NZ_JAVRIE010000003.1"/>
</dbReference>
<name>A0AAW8QZY4_9ALTE</name>
<organism evidence="4 5">
    <name type="scientific">Brumicola blandensis</name>
    <dbReference type="NCBI Taxonomy" id="3075611"/>
    <lineage>
        <taxon>Bacteria</taxon>
        <taxon>Pseudomonadati</taxon>
        <taxon>Pseudomonadota</taxon>
        <taxon>Gammaproteobacteria</taxon>
        <taxon>Alteromonadales</taxon>
        <taxon>Alteromonadaceae</taxon>
        <taxon>Brumicola</taxon>
    </lineage>
</organism>
<dbReference type="InterPro" id="IPR050491">
    <property type="entry name" value="AmpC-like"/>
</dbReference>
<keyword evidence="5" id="KW-1185">Reference proteome</keyword>
<comment type="caution">
    <text evidence="4">The sequence shown here is derived from an EMBL/GenBank/DDBJ whole genome shotgun (WGS) entry which is preliminary data.</text>
</comment>
<dbReference type="Gene3D" id="3.40.710.10">
    <property type="entry name" value="DD-peptidase/beta-lactamase superfamily"/>
    <property type="match status" value="1"/>
</dbReference>
<dbReference type="PANTHER" id="PTHR46825:SF15">
    <property type="entry name" value="BETA-LACTAMASE-RELATED DOMAIN-CONTAINING PROTEIN"/>
    <property type="match status" value="1"/>
</dbReference>
<protein>
    <submittedName>
        <fullName evidence="4">Serine hydrolase</fullName>
    </submittedName>
</protein>
<sequence>MHLLLASLFSVSLLSALPLVAHANTETAPQDNKQANFQLDNQAHLNIATTEALIMSALEKFHTPGLAVGVVHKGDTLLLKGFGARQLSPKKRAVNEQTYFRLASTSKAFTAAALGVLVDQGKLNWQDKVIQHLPEFQMQDAWVTREFTIEDLLVHRSGLVGGAGDSMIWPEPSGFARQEVVQNLQYLSPDYSFRSAYSYSNVLYITAGEVIERVSGQSYADFLQDTIFSPLNMQCYAGDVPKSAIKNSATPYAHNDEKGMYAVPRNGIQETAQMSVAAGGIVCNAESMTLWLKALLNPSTLPFSESVLDDMWQAHTILGVAETDEEWDGTHFKTYGYGWRLANMFNYKVISHTGTLSGYQAYVALVPELELGVVLLNNGSNYGVRGSVMQHILKAFMPRANQLAESKIDNWVQAYVDYQDEQEQKYLARQLPEPVATKPMLIESEDILGTYSDVWFKDMNIEMKDKTLRLSSSRMFTLVGTLRPFEANKFVVKWDNQNAASDAFLIFETDFQGNVTGMKMHPFTAKERSRHEYRDMHFIKQDEASSEK</sequence>
<evidence type="ECO:0000256" key="1">
    <source>
        <dbReference type="SAM" id="SignalP"/>
    </source>
</evidence>
<keyword evidence="1" id="KW-0732">Signal</keyword>
<feature type="domain" description="Peptidase S12 Pab87-related C-terminal" evidence="3">
    <location>
        <begin position="448"/>
        <end position="524"/>
    </location>
</feature>
<dbReference type="InterPro" id="IPR021860">
    <property type="entry name" value="Peptidase_S12_Pab87-rel_C"/>
</dbReference>
<dbReference type="SUPFAM" id="SSF56601">
    <property type="entry name" value="beta-lactamase/transpeptidase-like"/>
    <property type="match status" value="1"/>
</dbReference>
<dbReference type="Gene3D" id="2.40.128.600">
    <property type="match status" value="1"/>
</dbReference>
<dbReference type="Proteomes" id="UP001249020">
    <property type="component" value="Unassembled WGS sequence"/>
</dbReference>
<dbReference type="GO" id="GO:0016787">
    <property type="term" value="F:hydrolase activity"/>
    <property type="evidence" value="ECO:0007669"/>
    <property type="project" value="UniProtKB-KW"/>
</dbReference>
<accession>A0AAW8QZY4</accession>